<dbReference type="Gene3D" id="3.90.580.10">
    <property type="entry name" value="Zinc finger, CHC2-type domain"/>
    <property type="match status" value="1"/>
</dbReference>
<dbReference type="Gene3D" id="3.40.1360.10">
    <property type="match status" value="1"/>
</dbReference>
<proteinExistence type="predicted"/>
<sequence>MDYWYLSPLRSEGEASFKVNRHLNRWYDHGLGEGGNLIDFGLLYYNCTVRELMERFGPDFTVQQHAGISFHQPDKHPETESRIQVQTVRPLFAYPLIHYLHERHIPLSVAEQYCSEIRYELDGRNYYGIGFKNDAGGYEIRNAFFKCSSAPKDITHIGKDGSELHIFEGFFDFLSFRTLYPKEQHKDDDILVLNGAAMFERARPMMARYPVKKLWLDHDTTGEAYTKYALSLNEGFQDQSSLYSQHKDLNEWLSGKGAVPKKQMKQRLDG</sequence>
<dbReference type="SUPFAM" id="SSF57783">
    <property type="entry name" value="Zinc beta-ribbon"/>
    <property type="match status" value="1"/>
</dbReference>
<comment type="caution">
    <text evidence="1">The sequence shown here is derived from an EMBL/GenBank/DDBJ whole genome shotgun (WGS) entry which is preliminary data.</text>
</comment>
<protein>
    <submittedName>
        <fullName evidence="1">Toprim domain-containing protein</fullName>
    </submittedName>
</protein>
<evidence type="ECO:0000313" key="1">
    <source>
        <dbReference type="EMBL" id="MFD0795487.1"/>
    </source>
</evidence>
<dbReference type="EMBL" id="JBHTHZ010000014">
    <property type="protein sequence ID" value="MFD0795487.1"/>
    <property type="molecule type" value="Genomic_DNA"/>
</dbReference>
<dbReference type="InterPro" id="IPR036977">
    <property type="entry name" value="DNA_primase_Znf_CHC2"/>
</dbReference>
<name>A0ABW3AWP5_9SPHI</name>
<gene>
    <name evidence="1" type="ORF">ACFQZX_17830</name>
</gene>
<keyword evidence="2" id="KW-1185">Reference proteome</keyword>
<reference evidence="2" key="1">
    <citation type="journal article" date="2019" name="Int. J. Syst. Evol. Microbiol.">
        <title>The Global Catalogue of Microorganisms (GCM) 10K type strain sequencing project: providing services to taxonomists for standard genome sequencing and annotation.</title>
        <authorList>
            <consortium name="The Broad Institute Genomics Platform"/>
            <consortium name="The Broad Institute Genome Sequencing Center for Infectious Disease"/>
            <person name="Wu L."/>
            <person name="Ma J."/>
        </authorList>
    </citation>
    <scope>NUCLEOTIDE SEQUENCE [LARGE SCALE GENOMIC DNA]</scope>
    <source>
        <strain evidence="2">CCUG 61484</strain>
    </source>
</reference>
<accession>A0ABW3AWP5</accession>
<dbReference type="Proteomes" id="UP001597010">
    <property type="component" value="Unassembled WGS sequence"/>
</dbReference>
<evidence type="ECO:0000313" key="2">
    <source>
        <dbReference type="Proteomes" id="UP001597010"/>
    </source>
</evidence>
<dbReference type="Pfam" id="PF13155">
    <property type="entry name" value="Toprim_2"/>
    <property type="match status" value="1"/>
</dbReference>
<organism evidence="1 2">
    <name type="scientific">Mucilaginibacter litoreus</name>
    <dbReference type="NCBI Taxonomy" id="1048221"/>
    <lineage>
        <taxon>Bacteria</taxon>
        <taxon>Pseudomonadati</taxon>
        <taxon>Bacteroidota</taxon>
        <taxon>Sphingobacteriia</taxon>
        <taxon>Sphingobacteriales</taxon>
        <taxon>Sphingobacteriaceae</taxon>
        <taxon>Mucilaginibacter</taxon>
    </lineage>
</organism>